<dbReference type="Gene3D" id="3.40.50.720">
    <property type="entry name" value="NAD(P)-binding Rossmann-like Domain"/>
    <property type="match status" value="1"/>
</dbReference>
<evidence type="ECO:0000256" key="6">
    <source>
        <dbReference type="ARBA" id="ARBA00022989"/>
    </source>
</evidence>
<keyword evidence="8 9" id="KW-0472">Membrane</keyword>
<comment type="subcellular location">
    <subcellularLocation>
        <location evidence="1">Membrane</location>
        <topology evidence="1">Multi-pass membrane protein</topology>
    </subcellularLocation>
</comment>
<evidence type="ECO:0000256" key="4">
    <source>
        <dbReference type="ARBA" id="ARBA00022449"/>
    </source>
</evidence>
<comment type="caution">
    <text evidence="12">The sequence shown here is derived from an EMBL/GenBank/DDBJ whole genome shotgun (WGS) entry which is preliminary data.</text>
</comment>
<evidence type="ECO:0000313" key="13">
    <source>
        <dbReference type="Proteomes" id="UP001501757"/>
    </source>
</evidence>
<evidence type="ECO:0000256" key="7">
    <source>
        <dbReference type="ARBA" id="ARBA00023065"/>
    </source>
</evidence>
<keyword evidence="13" id="KW-1185">Reference proteome</keyword>
<sequence>MASITIQAFDYQGLPLLFYGLFVELTDFLLMDFIWVLFAFVCGLGVKMFNLPPLIGFLAAGFLLNFMGIRPAESLETLANLGITLMLFTIGLKLNIKDLLKREVWVGTGVHMLVWSSLLGALLIALGSLSLAYFAVLDWQTAALLGFALSFSSTVCIVKLLEEAGEMKTRHGKLAIGVLVMQDILAVLFLVLATGKTPSVYAFGLFALLWVKPLLKRLVQLSGHGELLPLTGFFLALGGYELFNLVGIKGDLGALVMGILMSNHVKAAELNKALMSFKDLFLIGFFLSIGFTALPDIQMVGLALLLCLLLPVKFLMFFFLFASLRLRGRTSYLAGLALSNFSEFGLIVVALCVESSWLSKEWLVILALAVSFSFILTSVIYRYAHSGYSRYQQLIKRYEKSRRLPEDVYQQPENAQVLVVGMGRVGKGAFLALRDVLGNKVWGMDADRDRIERQKSLNLQVILGDGEDADLWDNMDFSSVELILLALPSTEDIRHIHDQLRKAGYRAQLAAIARYEDERLELLRYGIDHVFNFYTEAGTGFAEESLLLLDKPA</sequence>
<evidence type="ECO:0000256" key="2">
    <source>
        <dbReference type="ARBA" id="ARBA00005551"/>
    </source>
</evidence>
<feature type="transmembrane region" description="Helical" evidence="9">
    <location>
        <begin position="142"/>
        <end position="162"/>
    </location>
</feature>
<feature type="transmembrane region" description="Helical" evidence="9">
    <location>
        <begin position="363"/>
        <end position="384"/>
    </location>
</feature>
<evidence type="ECO:0000256" key="8">
    <source>
        <dbReference type="ARBA" id="ARBA00023136"/>
    </source>
</evidence>
<feature type="transmembrane region" description="Helical" evidence="9">
    <location>
        <begin position="303"/>
        <end position="324"/>
    </location>
</feature>
<comment type="similarity">
    <text evidence="2">Belongs to the monovalent cation:proton antiporter 2 (CPA2) transporter (TC 2.A.37) family.</text>
</comment>
<dbReference type="Proteomes" id="UP001501757">
    <property type="component" value="Unassembled WGS sequence"/>
</dbReference>
<evidence type="ECO:0000256" key="3">
    <source>
        <dbReference type="ARBA" id="ARBA00022448"/>
    </source>
</evidence>
<feature type="domain" description="RCK N-terminal" evidence="11">
    <location>
        <begin position="417"/>
        <end position="532"/>
    </location>
</feature>
<dbReference type="PANTHER" id="PTHR42751">
    <property type="entry name" value="SODIUM/HYDROGEN EXCHANGER FAMILY/TRKA DOMAIN PROTEIN"/>
    <property type="match status" value="1"/>
</dbReference>
<evidence type="ECO:0000256" key="5">
    <source>
        <dbReference type="ARBA" id="ARBA00022692"/>
    </source>
</evidence>
<dbReference type="Pfam" id="PF00999">
    <property type="entry name" value="Na_H_Exchanger"/>
    <property type="match status" value="1"/>
</dbReference>
<keyword evidence="6 9" id="KW-1133">Transmembrane helix</keyword>
<dbReference type="EMBL" id="BAAAEI010000006">
    <property type="protein sequence ID" value="GAA0345710.1"/>
    <property type="molecule type" value="Genomic_DNA"/>
</dbReference>
<feature type="transmembrane region" description="Helical" evidence="9">
    <location>
        <begin position="174"/>
        <end position="193"/>
    </location>
</feature>
<feature type="transmembrane region" description="Helical" evidence="9">
    <location>
        <begin position="108"/>
        <end position="136"/>
    </location>
</feature>
<evidence type="ECO:0000313" key="12">
    <source>
        <dbReference type="EMBL" id="GAA0345710.1"/>
    </source>
</evidence>
<dbReference type="InterPro" id="IPR006153">
    <property type="entry name" value="Cation/H_exchanger_TM"/>
</dbReference>
<feature type="transmembrane region" description="Helical" evidence="9">
    <location>
        <begin position="16"/>
        <end position="42"/>
    </location>
</feature>
<feature type="transmembrane region" description="Helical" evidence="9">
    <location>
        <begin position="331"/>
        <end position="351"/>
    </location>
</feature>
<reference evidence="12 13" key="1">
    <citation type="journal article" date="2019" name="Int. J. Syst. Evol. Microbiol.">
        <title>The Global Catalogue of Microorganisms (GCM) 10K type strain sequencing project: providing services to taxonomists for standard genome sequencing and annotation.</title>
        <authorList>
            <consortium name="The Broad Institute Genomics Platform"/>
            <consortium name="The Broad Institute Genome Sequencing Center for Infectious Disease"/>
            <person name="Wu L."/>
            <person name="Ma J."/>
        </authorList>
    </citation>
    <scope>NUCLEOTIDE SEQUENCE [LARGE SCALE GENOMIC DNA]</scope>
    <source>
        <strain evidence="12 13">JCM 13378</strain>
    </source>
</reference>
<dbReference type="InterPro" id="IPR036291">
    <property type="entry name" value="NAD(P)-bd_dom_sf"/>
</dbReference>
<feature type="transmembrane region" description="Helical" evidence="9">
    <location>
        <begin position="78"/>
        <end position="96"/>
    </location>
</feature>
<feature type="transmembrane region" description="Helical" evidence="9">
    <location>
        <begin position="280"/>
        <end position="297"/>
    </location>
</feature>
<feature type="domain" description="Cation/H+ exchanger transmembrane" evidence="10">
    <location>
        <begin position="37"/>
        <end position="378"/>
    </location>
</feature>
<evidence type="ECO:0000256" key="1">
    <source>
        <dbReference type="ARBA" id="ARBA00004141"/>
    </source>
</evidence>
<dbReference type="Gene3D" id="1.20.1530.20">
    <property type="match status" value="1"/>
</dbReference>
<keyword evidence="7" id="KW-0406">Ion transport</keyword>
<dbReference type="InterPro" id="IPR038770">
    <property type="entry name" value="Na+/solute_symporter_sf"/>
</dbReference>
<gene>
    <name evidence="12" type="ORF">GCM10009092_07750</name>
</gene>
<keyword evidence="3" id="KW-0813">Transport</keyword>
<organism evidence="12 13">
    <name type="scientific">Bowmanella denitrificans</name>
    <dbReference type="NCBI Taxonomy" id="366582"/>
    <lineage>
        <taxon>Bacteria</taxon>
        <taxon>Pseudomonadati</taxon>
        <taxon>Pseudomonadota</taxon>
        <taxon>Gammaproteobacteria</taxon>
        <taxon>Alteromonadales</taxon>
        <taxon>Alteromonadaceae</taxon>
        <taxon>Bowmanella</taxon>
    </lineage>
</organism>
<keyword evidence="4" id="KW-0050">Antiport</keyword>
<name>A0ABN0WSK4_9ALTE</name>
<dbReference type="SUPFAM" id="SSF51735">
    <property type="entry name" value="NAD(P)-binding Rossmann-fold domains"/>
    <property type="match status" value="1"/>
</dbReference>
<evidence type="ECO:0000259" key="10">
    <source>
        <dbReference type="Pfam" id="PF00999"/>
    </source>
</evidence>
<evidence type="ECO:0000256" key="9">
    <source>
        <dbReference type="SAM" id="Phobius"/>
    </source>
</evidence>
<feature type="transmembrane region" description="Helical" evidence="9">
    <location>
        <begin position="54"/>
        <end position="72"/>
    </location>
</feature>
<dbReference type="Pfam" id="PF02254">
    <property type="entry name" value="TrkA_N"/>
    <property type="match status" value="1"/>
</dbReference>
<accession>A0ABN0WSK4</accession>
<dbReference type="PANTHER" id="PTHR42751:SF1">
    <property type="entry name" value="CATION_PROTON ANTIPORTER YBAL-RELATED"/>
    <property type="match status" value="1"/>
</dbReference>
<evidence type="ECO:0000259" key="11">
    <source>
        <dbReference type="Pfam" id="PF02254"/>
    </source>
</evidence>
<dbReference type="InterPro" id="IPR003148">
    <property type="entry name" value="RCK_N"/>
</dbReference>
<keyword evidence="5 9" id="KW-0812">Transmembrane</keyword>
<protein>
    <submittedName>
        <fullName evidence="12">Cation:proton antiporter</fullName>
    </submittedName>
</protein>
<proteinExistence type="inferred from homology"/>